<reference evidence="8 9" key="1">
    <citation type="submission" date="2016-11" db="EMBL/GenBank/DDBJ databases">
        <authorList>
            <person name="Jaros S."/>
            <person name="Januszkiewicz K."/>
            <person name="Wedrychowicz H."/>
        </authorList>
    </citation>
    <scope>NUCLEOTIDE SEQUENCE [LARGE SCALE GENOMIC DNA]</scope>
    <source>
        <strain evidence="8 9">DSM 21864</strain>
    </source>
</reference>
<dbReference type="EC" id="2.1.2.2" evidence="6"/>
<dbReference type="InterPro" id="IPR036477">
    <property type="entry name" value="Formyl_transf_N_sf"/>
</dbReference>
<dbReference type="OrthoDB" id="9806170at2"/>
<comment type="catalytic activity">
    <reaction evidence="5 6">
        <text>N(1)-(5-phospho-beta-D-ribosyl)glycinamide + (6R)-10-formyltetrahydrofolate = N(2)-formyl-N(1)-(5-phospho-beta-D-ribosyl)glycinamide + (6S)-5,6,7,8-tetrahydrofolate + H(+)</text>
        <dbReference type="Rhea" id="RHEA:15053"/>
        <dbReference type="ChEBI" id="CHEBI:15378"/>
        <dbReference type="ChEBI" id="CHEBI:57453"/>
        <dbReference type="ChEBI" id="CHEBI:143788"/>
        <dbReference type="ChEBI" id="CHEBI:147286"/>
        <dbReference type="ChEBI" id="CHEBI:195366"/>
        <dbReference type="EC" id="2.1.2.2"/>
    </reaction>
</comment>
<evidence type="ECO:0000256" key="3">
    <source>
        <dbReference type="ARBA" id="ARBA00022755"/>
    </source>
</evidence>
<dbReference type="InterPro" id="IPR002376">
    <property type="entry name" value="Formyl_transf_N"/>
</dbReference>
<dbReference type="EMBL" id="FQZO01000004">
    <property type="protein sequence ID" value="SHJ35860.1"/>
    <property type="molecule type" value="Genomic_DNA"/>
</dbReference>
<dbReference type="UniPathway" id="UPA00074">
    <property type="reaction ID" value="UER00126"/>
</dbReference>
<comment type="similarity">
    <text evidence="4 6">Belongs to the GART family.</text>
</comment>
<dbReference type="STRING" id="1121298.SAMN05444401_2897"/>
<dbReference type="Proteomes" id="UP000184080">
    <property type="component" value="Unassembled WGS sequence"/>
</dbReference>
<dbReference type="RefSeq" id="WP_073008057.1">
    <property type="nucleotide sequence ID" value="NZ_FQZO01000004.1"/>
</dbReference>
<keyword evidence="9" id="KW-1185">Reference proteome</keyword>
<dbReference type="SUPFAM" id="SSF53328">
    <property type="entry name" value="Formyltransferase"/>
    <property type="match status" value="1"/>
</dbReference>
<dbReference type="Gene3D" id="3.40.50.170">
    <property type="entry name" value="Formyl transferase, N-terminal domain"/>
    <property type="match status" value="1"/>
</dbReference>
<evidence type="ECO:0000256" key="4">
    <source>
        <dbReference type="ARBA" id="ARBA00038440"/>
    </source>
</evidence>
<evidence type="ECO:0000256" key="6">
    <source>
        <dbReference type="HAMAP-Rule" id="MF_01930"/>
    </source>
</evidence>
<feature type="binding site" evidence="6">
    <location>
        <position position="63"/>
    </location>
    <ligand>
        <name>(6R)-10-formyltetrahydrofolate</name>
        <dbReference type="ChEBI" id="CHEBI:195366"/>
    </ligand>
</feature>
<organism evidence="8 9">
    <name type="scientific">Clostridium amylolyticum</name>
    <dbReference type="NCBI Taxonomy" id="1121298"/>
    <lineage>
        <taxon>Bacteria</taxon>
        <taxon>Bacillati</taxon>
        <taxon>Bacillota</taxon>
        <taxon>Clostridia</taxon>
        <taxon>Eubacteriales</taxon>
        <taxon>Clostridiaceae</taxon>
        <taxon>Clostridium</taxon>
    </lineage>
</organism>
<keyword evidence="3 6" id="KW-0658">Purine biosynthesis</keyword>
<accession>A0A1M6IN75</accession>
<feature type="active site" description="Proton donor" evidence="6">
    <location>
        <position position="106"/>
    </location>
</feature>
<proteinExistence type="inferred from homology"/>
<dbReference type="AlphaFoldDB" id="A0A1M6IN75"/>
<dbReference type="GO" id="GO:0005829">
    <property type="term" value="C:cytosol"/>
    <property type="evidence" value="ECO:0007669"/>
    <property type="project" value="TreeGrafter"/>
</dbReference>
<feature type="domain" description="Formyl transferase N-terminal" evidence="7">
    <location>
        <begin position="3"/>
        <end position="184"/>
    </location>
</feature>
<comment type="function">
    <text evidence="6">Catalyzes the transfer of a formyl group from 10-formyltetrahydrofolate to 5-phospho-ribosyl-glycinamide (GAR), producing 5-phospho-ribosyl-N-formylglycinamide (FGAR) and tetrahydrofolate.</text>
</comment>
<dbReference type="PROSITE" id="PS00373">
    <property type="entry name" value="GART"/>
    <property type="match status" value="1"/>
</dbReference>
<name>A0A1M6IN75_9CLOT</name>
<feature type="site" description="Raises pKa of active site His" evidence="6">
    <location>
        <position position="147"/>
    </location>
</feature>
<dbReference type="PANTHER" id="PTHR43369:SF2">
    <property type="entry name" value="PHOSPHORIBOSYLGLYCINAMIDE FORMYLTRANSFERASE"/>
    <property type="match status" value="1"/>
</dbReference>
<sequence length="206" mass="22311">MLKIAVFVSGGGSNLQAIMDSINKGELNCSIVGVISDNADAKALKRAEEKGITTYVLDRGSYRENIGDKALEILGDRADLIVLAGFLSILKGEILKVYKDKIINIHPSLIPNFCGKGMYGKKVHEAVINSGVKTTGCTVHFVNEEVDGGAVLLQKTVSVESYDNADTLQKKVLTEEHKILIEAINLIEKKKISLTSQGVKILEEVV</sequence>
<dbReference type="InterPro" id="IPR001555">
    <property type="entry name" value="GART_AS"/>
</dbReference>
<comment type="caution">
    <text evidence="6">Lacks conserved residue(s) required for the propagation of feature annotation.</text>
</comment>
<dbReference type="GO" id="GO:0004644">
    <property type="term" value="F:phosphoribosylglycinamide formyltransferase activity"/>
    <property type="evidence" value="ECO:0007669"/>
    <property type="project" value="UniProtKB-UniRule"/>
</dbReference>
<dbReference type="NCBIfam" id="TIGR00639">
    <property type="entry name" value="PurN"/>
    <property type="match status" value="1"/>
</dbReference>
<dbReference type="CDD" id="cd08645">
    <property type="entry name" value="FMT_core_GART"/>
    <property type="match status" value="1"/>
</dbReference>
<evidence type="ECO:0000256" key="1">
    <source>
        <dbReference type="ARBA" id="ARBA00005054"/>
    </source>
</evidence>
<evidence type="ECO:0000259" key="7">
    <source>
        <dbReference type="Pfam" id="PF00551"/>
    </source>
</evidence>
<feature type="binding site" evidence="6">
    <location>
        <position position="104"/>
    </location>
    <ligand>
        <name>(6R)-10-formyltetrahydrofolate</name>
        <dbReference type="ChEBI" id="CHEBI:195366"/>
    </ligand>
</feature>
<dbReference type="PANTHER" id="PTHR43369">
    <property type="entry name" value="PHOSPHORIBOSYLGLYCINAMIDE FORMYLTRANSFERASE"/>
    <property type="match status" value="1"/>
</dbReference>
<dbReference type="GO" id="GO:0006189">
    <property type="term" value="P:'de novo' IMP biosynthetic process"/>
    <property type="evidence" value="ECO:0007669"/>
    <property type="project" value="UniProtKB-UniRule"/>
</dbReference>
<evidence type="ECO:0000313" key="9">
    <source>
        <dbReference type="Proteomes" id="UP000184080"/>
    </source>
</evidence>
<dbReference type="HAMAP" id="MF_01930">
    <property type="entry name" value="PurN"/>
    <property type="match status" value="1"/>
</dbReference>
<feature type="binding site" evidence="6">
    <location>
        <begin position="12"/>
        <end position="14"/>
    </location>
    <ligand>
        <name>N(1)-(5-phospho-beta-D-ribosyl)glycinamide</name>
        <dbReference type="ChEBI" id="CHEBI:143788"/>
    </ligand>
</feature>
<comment type="pathway">
    <text evidence="1 6">Purine metabolism; IMP biosynthesis via de novo pathway; N(2)-formyl-N(1)-(5-phospho-D-ribosyl)glycinamide from N(1)-(5-phospho-D-ribosyl)glycinamide (10-formyl THF route): step 1/1.</text>
</comment>
<keyword evidence="2 6" id="KW-0808">Transferase</keyword>
<evidence type="ECO:0000313" key="8">
    <source>
        <dbReference type="EMBL" id="SHJ35860.1"/>
    </source>
</evidence>
<gene>
    <name evidence="6" type="primary">purN</name>
    <name evidence="8" type="ORF">SAMN05444401_2897</name>
</gene>
<evidence type="ECO:0000256" key="5">
    <source>
        <dbReference type="ARBA" id="ARBA00047664"/>
    </source>
</evidence>
<protein>
    <recommendedName>
        <fullName evidence="6">Phosphoribosylglycinamide formyltransferase</fullName>
        <ecNumber evidence="6">2.1.2.2</ecNumber>
    </recommendedName>
    <alternativeName>
        <fullName evidence="6">5'-phosphoribosylglycinamide transformylase</fullName>
    </alternativeName>
    <alternativeName>
        <fullName evidence="6">GAR transformylase</fullName>
        <shortName evidence="6">GART</shortName>
    </alternativeName>
</protein>
<dbReference type="InterPro" id="IPR004607">
    <property type="entry name" value="GART"/>
</dbReference>
<dbReference type="Pfam" id="PF00551">
    <property type="entry name" value="Formyl_trans_N"/>
    <property type="match status" value="1"/>
</dbReference>
<evidence type="ECO:0000256" key="2">
    <source>
        <dbReference type="ARBA" id="ARBA00022679"/>
    </source>
</evidence>